<feature type="compositionally biased region" description="Gly residues" evidence="1">
    <location>
        <begin position="51"/>
        <end position="121"/>
    </location>
</feature>
<keyword evidence="2" id="KW-0472">Membrane</keyword>
<name>A0A6A4GCV4_9AGAR</name>
<sequence>MYSVNFTIKMQEVLYIAGKLPNVRSLTYIVLRFLFDKPPLITIMQGPPGGPGRGFRGPGGGPGFGGGPGGPGGGFRGPGGGPEFGGAPGGPGGGFGGPGGVPGFGGGPGGPGGGFGGPGGLGHHHPGFGGPLEDIIMVLEEDQAIILGLEVPVGHLDLEDSVGPVDPHHREEDFWVICCTITITIHLYFLMYPIPLDTTIAIIHLVLGVPQEVCGE</sequence>
<feature type="transmembrane region" description="Helical" evidence="2">
    <location>
        <begin position="174"/>
        <end position="194"/>
    </location>
</feature>
<protein>
    <submittedName>
        <fullName evidence="3">Uncharacterized protein</fullName>
    </submittedName>
</protein>
<organism evidence="3 4">
    <name type="scientific">Gymnopus androsaceus JB14</name>
    <dbReference type="NCBI Taxonomy" id="1447944"/>
    <lineage>
        <taxon>Eukaryota</taxon>
        <taxon>Fungi</taxon>
        <taxon>Dikarya</taxon>
        <taxon>Basidiomycota</taxon>
        <taxon>Agaricomycotina</taxon>
        <taxon>Agaricomycetes</taxon>
        <taxon>Agaricomycetidae</taxon>
        <taxon>Agaricales</taxon>
        <taxon>Marasmiineae</taxon>
        <taxon>Omphalotaceae</taxon>
        <taxon>Gymnopus</taxon>
    </lineage>
</organism>
<dbReference type="Proteomes" id="UP000799118">
    <property type="component" value="Unassembled WGS sequence"/>
</dbReference>
<dbReference type="EMBL" id="ML770523">
    <property type="protein sequence ID" value="KAE9383366.1"/>
    <property type="molecule type" value="Genomic_DNA"/>
</dbReference>
<feature type="region of interest" description="Disordered" evidence="1">
    <location>
        <begin position="48"/>
        <end position="126"/>
    </location>
</feature>
<keyword evidence="4" id="KW-1185">Reference proteome</keyword>
<keyword evidence="2" id="KW-1133">Transmembrane helix</keyword>
<reference evidence="3" key="1">
    <citation type="journal article" date="2019" name="Environ. Microbiol.">
        <title>Fungal ecological strategies reflected in gene transcription - a case study of two litter decomposers.</title>
        <authorList>
            <person name="Barbi F."/>
            <person name="Kohler A."/>
            <person name="Barry K."/>
            <person name="Baskaran P."/>
            <person name="Daum C."/>
            <person name="Fauchery L."/>
            <person name="Ihrmark K."/>
            <person name="Kuo A."/>
            <person name="LaButti K."/>
            <person name="Lipzen A."/>
            <person name="Morin E."/>
            <person name="Grigoriev I.V."/>
            <person name="Henrissat B."/>
            <person name="Lindahl B."/>
            <person name="Martin F."/>
        </authorList>
    </citation>
    <scope>NUCLEOTIDE SEQUENCE</scope>
    <source>
        <strain evidence="3">JB14</strain>
    </source>
</reference>
<keyword evidence="2" id="KW-0812">Transmembrane</keyword>
<evidence type="ECO:0000256" key="2">
    <source>
        <dbReference type="SAM" id="Phobius"/>
    </source>
</evidence>
<evidence type="ECO:0000313" key="4">
    <source>
        <dbReference type="Proteomes" id="UP000799118"/>
    </source>
</evidence>
<accession>A0A6A4GCV4</accession>
<gene>
    <name evidence="3" type="ORF">BT96DRAFT_951417</name>
</gene>
<proteinExistence type="predicted"/>
<dbReference type="AlphaFoldDB" id="A0A6A4GCV4"/>
<evidence type="ECO:0000313" key="3">
    <source>
        <dbReference type="EMBL" id="KAE9383366.1"/>
    </source>
</evidence>
<evidence type="ECO:0000256" key="1">
    <source>
        <dbReference type="SAM" id="MobiDB-lite"/>
    </source>
</evidence>